<feature type="non-terminal residue" evidence="6">
    <location>
        <position position="155"/>
    </location>
</feature>
<evidence type="ECO:0000313" key="7">
    <source>
        <dbReference type="Proteomes" id="UP001202328"/>
    </source>
</evidence>
<evidence type="ECO:0000256" key="1">
    <source>
        <dbReference type="ARBA" id="ARBA00004123"/>
    </source>
</evidence>
<feature type="compositionally biased region" description="Low complexity" evidence="5">
    <location>
        <begin position="13"/>
        <end position="25"/>
    </location>
</feature>
<dbReference type="EMBL" id="JAJJMB010013326">
    <property type="protein sequence ID" value="KAI3869206.1"/>
    <property type="molecule type" value="Genomic_DNA"/>
</dbReference>
<dbReference type="GO" id="GO:0005634">
    <property type="term" value="C:nucleus"/>
    <property type="evidence" value="ECO:0007669"/>
    <property type="project" value="UniProtKB-SubCell"/>
</dbReference>
<keyword evidence="3" id="KW-0234">DNA repair</keyword>
<comment type="subcellular location">
    <subcellularLocation>
        <location evidence="1">Nucleus</location>
    </subcellularLocation>
</comment>
<dbReference type="InterPro" id="IPR039776">
    <property type="entry name" value="Pds5"/>
</dbReference>
<organism evidence="6 7">
    <name type="scientific">Papaver atlanticum</name>
    <dbReference type="NCBI Taxonomy" id="357466"/>
    <lineage>
        <taxon>Eukaryota</taxon>
        <taxon>Viridiplantae</taxon>
        <taxon>Streptophyta</taxon>
        <taxon>Embryophyta</taxon>
        <taxon>Tracheophyta</taxon>
        <taxon>Spermatophyta</taxon>
        <taxon>Magnoliopsida</taxon>
        <taxon>Ranunculales</taxon>
        <taxon>Papaveraceae</taxon>
        <taxon>Papaveroideae</taxon>
        <taxon>Papaver</taxon>
    </lineage>
</organism>
<feature type="region of interest" description="Disordered" evidence="5">
    <location>
        <begin position="1"/>
        <end position="62"/>
    </location>
</feature>
<dbReference type="Gene3D" id="2.30.30.140">
    <property type="match status" value="1"/>
</dbReference>
<dbReference type="GO" id="GO:0000785">
    <property type="term" value="C:chromatin"/>
    <property type="evidence" value="ECO:0007669"/>
    <property type="project" value="TreeGrafter"/>
</dbReference>
<evidence type="ECO:0000256" key="5">
    <source>
        <dbReference type="SAM" id="MobiDB-lite"/>
    </source>
</evidence>
<accession>A0AAD4S6K3</accession>
<gene>
    <name evidence="6" type="ORF">MKW98_025979</name>
</gene>
<dbReference type="SUPFAM" id="SSF63748">
    <property type="entry name" value="Tudor/PWWP/MBT"/>
    <property type="match status" value="1"/>
</dbReference>
<dbReference type="GO" id="GO:0007064">
    <property type="term" value="P:mitotic sister chromatid cohesion"/>
    <property type="evidence" value="ECO:0007669"/>
    <property type="project" value="InterPro"/>
</dbReference>
<dbReference type="Proteomes" id="UP001202328">
    <property type="component" value="Unassembled WGS sequence"/>
</dbReference>
<evidence type="ECO:0000256" key="4">
    <source>
        <dbReference type="ARBA" id="ARBA00023242"/>
    </source>
</evidence>
<protein>
    <submittedName>
        <fullName evidence="6">Uncharacterized protein</fullName>
    </submittedName>
</protein>
<comment type="caution">
    <text evidence="6">The sequence shown here is derived from an EMBL/GenBank/DDBJ whole genome shotgun (WGS) entry which is preliminary data.</text>
</comment>
<keyword evidence="7" id="KW-1185">Reference proteome</keyword>
<proteinExistence type="predicted"/>
<reference evidence="6" key="1">
    <citation type="submission" date="2022-04" db="EMBL/GenBank/DDBJ databases">
        <title>A functionally conserved STORR gene fusion in Papaver species that diverged 16.8 million years ago.</title>
        <authorList>
            <person name="Catania T."/>
        </authorList>
    </citation>
    <scope>NUCLEOTIDE SEQUENCE</scope>
    <source>
        <strain evidence="6">S-188037</strain>
    </source>
</reference>
<name>A0AAD4S6K3_9MAGN</name>
<evidence type="ECO:0000313" key="6">
    <source>
        <dbReference type="EMBL" id="KAI3869206.1"/>
    </source>
</evidence>
<feature type="compositionally biased region" description="Basic and acidic residues" evidence="5">
    <location>
        <begin position="1"/>
        <end position="12"/>
    </location>
</feature>
<sequence length="155" mass="17273">MPNLKEKVKPKTSDLLSSCLPSRLSRGFPSKPKGNGTNKGLKKAADITGETDGVEMENSSDRNLKRNVTGLAKCSLKDTNIQSSELIGCRIKVWWPIDKEYYKGVIQSYNAKKKKHEILYDAGEVEVLQLGRERWELISDGQHPSLAFSIPINLG</sequence>
<dbReference type="GO" id="GO:0006281">
    <property type="term" value="P:DNA repair"/>
    <property type="evidence" value="ECO:0007669"/>
    <property type="project" value="UniProtKB-KW"/>
</dbReference>
<dbReference type="AlphaFoldDB" id="A0AAD4S6K3"/>
<dbReference type="PANTHER" id="PTHR12663:SF0">
    <property type="entry name" value="PRECOCIOUS DISSOCIATION OF SISTERS 5, ISOFORM A"/>
    <property type="match status" value="1"/>
</dbReference>
<dbReference type="CDD" id="cd20404">
    <property type="entry name" value="Tudor_Agenet_AtEML-like"/>
    <property type="match status" value="1"/>
</dbReference>
<dbReference type="PANTHER" id="PTHR12663">
    <property type="entry name" value="ANDROGEN INDUCED INHIBITOR OF PROLIFERATION AS3 / PDS5-RELATED"/>
    <property type="match status" value="1"/>
</dbReference>
<keyword evidence="2" id="KW-0227">DNA damage</keyword>
<keyword evidence="4" id="KW-0539">Nucleus</keyword>
<evidence type="ECO:0000256" key="3">
    <source>
        <dbReference type="ARBA" id="ARBA00023204"/>
    </source>
</evidence>
<evidence type="ECO:0000256" key="2">
    <source>
        <dbReference type="ARBA" id="ARBA00022763"/>
    </source>
</evidence>